<evidence type="ECO:0000256" key="7">
    <source>
        <dbReference type="ARBA" id="ARBA00022989"/>
    </source>
</evidence>
<keyword evidence="6 13" id="KW-1278">Translocase</keyword>
<dbReference type="EC" id="7.1.1.-" evidence="13"/>
<feature type="transmembrane region" description="Helical" evidence="13">
    <location>
        <begin position="49"/>
        <end position="69"/>
    </location>
</feature>
<evidence type="ECO:0000256" key="9">
    <source>
        <dbReference type="ARBA" id="ARBA00023078"/>
    </source>
</evidence>
<comment type="subunit">
    <text evidence="13">NDH-1 can be composed of about 15 different subunits; different subcomplexes with different compositions have been identified which probably have different functions.</text>
</comment>
<dbReference type="GO" id="GO:0031676">
    <property type="term" value="C:plasma membrane-derived thylakoid membrane"/>
    <property type="evidence" value="ECO:0007669"/>
    <property type="project" value="UniProtKB-SubCell"/>
</dbReference>
<keyword evidence="8 13" id="KW-0520">NAD</keyword>
<evidence type="ECO:0000256" key="10">
    <source>
        <dbReference type="ARBA" id="ARBA00023136"/>
    </source>
</evidence>
<dbReference type="Proteomes" id="UP000249354">
    <property type="component" value="Unassembled WGS sequence"/>
</dbReference>
<comment type="catalytic activity">
    <reaction evidence="12 13">
        <text>a plastoquinone + NADH + (n+1) H(+)(in) = a plastoquinol + NAD(+) + n H(+)(out)</text>
        <dbReference type="Rhea" id="RHEA:42608"/>
        <dbReference type="Rhea" id="RHEA-COMP:9561"/>
        <dbReference type="Rhea" id="RHEA-COMP:9562"/>
        <dbReference type="ChEBI" id="CHEBI:15378"/>
        <dbReference type="ChEBI" id="CHEBI:17757"/>
        <dbReference type="ChEBI" id="CHEBI:57540"/>
        <dbReference type="ChEBI" id="CHEBI:57945"/>
        <dbReference type="ChEBI" id="CHEBI:62192"/>
    </reaction>
</comment>
<comment type="catalytic activity">
    <reaction evidence="11 13">
        <text>a plastoquinone + NADPH + (n+1) H(+)(in) = a plastoquinol + NADP(+) + n H(+)(out)</text>
        <dbReference type="Rhea" id="RHEA:42612"/>
        <dbReference type="Rhea" id="RHEA-COMP:9561"/>
        <dbReference type="Rhea" id="RHEA-COMP:9562"/>
        <dbReference type="ChEBI" id="CHEBI:15378"/>
        <dbReference type="ChEBI" id="CHEBI:17757"/>
        <dbReference type="ChEBI" id="CHEBI:57783"/>
        <dbReference type="ChEBI" id="CHEBI:58349"/>
        <dbReference type="ChEBI" id="CHEBI:62192"/>
    </reaction>
</comment>
<name>A0A2W4TZF3_9CYAN</name>
<keyword evidence="3 13" id="KW-0874">Quinone</keyword>
<keyword evidence="10 13" id="KW-0472">Membrane</keyword>
<keyword evidence="7 13" id="KW-1133">Transmembrane helix</keyword>
<evidence type="ECO:0000256" key="1">
    <source>
        <dbReference type="ARBA" id="ARBA00004141"/>
    </source>
</evidence>
<evidence type="ECO:0000313" key="14">
    <source>
        <dbReference type="EMBL" id="PZO14386.1"/>
    </source>
</evidence>
<evidence type="ECO:0000256" key="4">
    <source>
        <dbReference type="ARBA" id="ARBA00022857"/>
    </source>
</evidence>
<organism evidence="14 15">
    <name type="scientific">Leptolyngbya foveolarum</name>
    <dbReference type="NCBI Taxonomy" id="47253"/>
    <lineage>
        <taxon>Bacteria</taxon>
        <taxon>Bacillati</taxon>
        <taxon>Cyanobacteriota</taxon>
        <taxon>Cyanophyceae</taxon>
        <taxon>Leptolyngbyales</taxon>
        <taxon>Leptolyngbyaceae</taxon>
        <taxon>Leptolyngbya group</taxon>
        <taxon>Leptolyngbya</taxon>
    </lineage>
</organism>
<evidence type="ECO:0000256" key="3">
    <source>
        <dbReference type="ARBA" id="ARBA00022719"/>
    </source>
</evidence>
<keyword evidence="9 13" id="KW-0793">Thylakoid</keyword>
<keyword evidence="5 13" id="KW-0618">Plastoquinone</keyword>
<evidence type="ECO:0000256" key="11">
    <source>
        <dbReference type="ARBA" id="ARBA00047726"/>
    </source>
</evidence>
<evidence type="ECO:0000256" key="12">
    <source>
        <dbReference type="ARBA" id="ARBA00048026"/>
    </source>
</evidence>
<keyword evidence="4 13" id="KW-0521">NADP</keyword>
<dbReference type="GO" id="GO:0016655">
    <property type="term" value="F:oxidoreductase activity, acting on NAD(P)H, quinone or similar compound as acceptor"/>
    <property type="evidence" value="ECO:0007669"/>
    <property type="project" value="UniProtKB-UniRule"/>
</dbReference>
<evidence type="ECO:0000256" key="8">
    <source>
        <dbReference type="ARBA" id="ARBA00023027"/>
    </source>
</evidence>
<feature type="transmembrane region" description="Helical" evidence="13">
    <location>
        <begin position="12"/>
        <end position="37"/>
    </location>
</feature>
<evidence type="ECO:0000256" key="13">
    <source>
        <dbReference type="HAMAP-Rule" id="MF_01355"/>
    </source>
</evidence>
<keyword evidence="2 13" id="KW-0812">Transmembrane</keyword>
<dbReference type="HAMAP" id="MF_01355">
    <property type="entry name" value="NDH1_NDH1L"/>
    <property type="match status" value="1"/>
</dbReference>
<comment type="similarity">
    <text evidence="13">Belongs to the complex I NdhL subunit family.</text>
</comment>
<gene>
    <name evidence="13" type="primary">ndhL</name>
    <name evidence="14" type="ORF">DCF25_14995</name>
</gene>
<evidence type="ECO:0000313" key="15">
    <source>
        <dbReference type="Proteomes" id="UP000249354"/>
    </source>
</evidence>
<keyword evidence="13" id="KW-0813">Transport</keyword>
<dbReference type="Pfam" id="PF10716">
    <property type="entry name" value="NdhL"/>
    <property type="match status" value="1"/>
</dbReference>
<dbReference type="InterPro" id="IPR019654">
    <property type="entry name" value="NADH-quinone_OxRdatse_su_L"/>
</dbReference>
<comment type="caution">
    <text evidence="14">The sequence shown here is derived from an EMBL/GenBank/DDBJ whole genome shotgun (WGS) entry which is preliminary data.</text>
</comment>
<reference evidence="15" key="1">
    <citation type="submission" date="2018-04" db="EMBL/GenBank/DDBJ databases">
        <authorList>
            <person name="Cornet L."/>
        </authorList>
    </citation>
    <scope>NUCLEOTIDE SEQUENCE [LARGE SCALE GENOMIC DNA]</scope>
</reference>
<dbReference type="GO" id="GO:0048038">
    <property type="term" value="F:quinone binding"/>
    <property type="evidence" value="ECO:0007669"/>
    <property type="project" value="UniProtKB-KW"/>
</dbReference>
<proteinExistence type="inferred from homology"/>
<accession>A0A2W4TZF3</accession>
<dbReference type="EMBL" id="QBMC01000109">
    <property type="protein sequence ID" value="PZO14386.1"/>
    <property type="molecule type" value="Genomic_DNA"/>
</dbReference>
<evidence type="ECO:0000256" key="2">
    <source>
        <dbReference type="ARBA" id="ARBA00022692"/>
    </source>
</evidence>
<sequence length="78" mass="8614">MTFPALADSTLLAIAVYIGVAGLYLIVIPGALLYYLKARWNVASSVERLILYGALFVVFPGALLLSPFLNFRPKRREV</sequence>
<comment type="subcellular location">
    <subcellularLocation>
        <location evidence="13">Cellular thylakoid membrane</location>
        <topology evidence="13">Multi-pass membrane protein</topology>
    </subcellularLocation>
    <subcellularLocation>
        <location evidence="1">Membrane</location>
        <topology evidence="1">Multi-pass membrane protein</topology>
    </subcellularLocation>
</comment>
<protein>
    <recommendedName>
        <fullName evidence="13">NAD(P)H-quinone oxidoreductase subunit L</fullName>
        <ecNumber evidence="13">7.1.1.-</ecNumber>
    </recommendedName>
    <alternativeName>
        <fullName evidence="13">NAD(P)H dehydrogenase I subunit L</fullName>
        <shortName evidence="13">NDH-1 subunit L</shortName>
        <shortName evidence="13">NDH-L</shortName>
    </alternativeName>
</protein>
<dbReference type="AlphaFoldDB" id="A0A2W4TZF3"/>
<comment type="function">
    <text evidence="13">NDH-1 shuttles electrons from an unknown electron donor, via FMN and iron-sulfur (Fe-S) centers, to quinones in the respiratory and/or the photosynthetic chain. The immediate electron acceptor for the enzyme in this species is believed to be plastoquinone. Couples the redox reaction to proton translocation, and thus conserves the redox energy in a proton gradient. Cyanobacterial NDH-1 also plays a role in inorganic carbon-concentration.</text>
</comment>
<reference evidence="14 15" key="2">
    <citation type="submission" date="2018-06" db="EMBL/GenBank/DDBJ databases">
        <title>Metagenomic assembly of (sub)arctic Cyanobacteria and their associated microbiome from non-axenic cultures.</title>
        <authorList>
            <person name="Baurain D."/>
        </authorList>
    </citation>
    <scope>NUCLEOTIDE SEQUENCE [LARGE SCALE GENOMIC DNA]</scope>
    <source>
        <strain evidence="14">ULC129bin1</strain>
    </source>
</reference>
<evidence type="ECO:0000256" key="5">
    <source>
        <dbReference type="ARBA" id="ARBA00022957"/>
    </source>
</evidence>
<evidence type="ECO:0000256" key="6">
    <source>
        <dbReference type="ARBA" id="ARBA00022967"/>
    </source>
</evidence>